<reference evidence="2 3" key="1">
    <citation type="journal article" date="2016" name="Sci. Rep.">
        <title>Evaluation of genetic diversity among strains of the human gut commensal Bifidobacterium adolescentis.</title>
        <authorList>
            <person name="Duranti S."/>
            <person name="Milani C."/>
            <person name="Lugli G.A."/>
            <person name="Mancabelli L."/>
            <person name="Turroni F."/>
            <person name="Ferrario C."/>
            <person name="Mangifesta M."/>
            <person name="Viappiani A."/>
            <person name="Sanchez B."/>
            <person name="Margolles A."/>
            <person name="van Sinderen D."/>
            <person name="Ventura M."/>
        </authorList>
    </citation>
    <scope>NUCLEOTIDE SEQUENCE [LARGE SCALE GENOMIC DNA]</scope>
    <source>
        <strain evidence="2 3">AL46-2</strain>
    </source>
</reference>
<dbReference type="EMBL" id="LNKH01000007">
    <property type="protein sequence ID" value="OSG96619.1"/>
    <property type="molecule type" value="Genomic_DNA"/>
</dbReference>
<evidence type="ECO:0000313" key="3">
    <source>
        <dbReference type="Proteomes" id="UP000193905"/>
    </source>
</evidence>
<feature type="region of interest" description="Disordered" evidence="1">
    <location>
        <begin position="1"/>
        <end position="46"/>
    </location>
</feature>
<comment type="caution">
    <text evidence="2">The sequence shown here is derived from an EMBL/GenBank/DDBJ whole genome shotgun (WGS) entry which is preliminary data.</text>
</comment>
<dbReference type="Proteomes" id="UP000193905">
    <property type="component" value="Unassembled WGS sequence"/>
</dbReference>
<dbReference type="InterPro" id="IPR053842">
    <property type="entry name" value="NikA-like"/>
</dbReference>
<gene>
    <name evidence="2" type="ORF">AL0462_1114</name>
</gene>
<name>A0A1X2ZQD1_BIFAD</name>
<evidence type="ECO:0000256" key="1">
    <source>
        <dbReference type="SAM" id="MobiDB-lite"/>
    </source>
</evidence>
<feature type="compositionally biased region" description="Basic residues" evidence="1">
    <location>
        <begin position="36"/>
        <end position="46"/>
    </location>
</feature>
<accession>A0A1X2ZQD1</accession>
<protein>
    <submittedName>
        <fullName evidence="2">Mobilization protein MobC</fullName>
    </submittedName>
</protein>
<feature type="compositionally biased region" description="Polar residues" evidence="1">
    <location>
        <begin position="1"/>
        <end position="27"/>
    </location>
</feature>
<evidence type="ECO:0000313" key="2">
    <source>
        <dbReference type="EMBL" id="OSG96619.1"/>
    </source>
</evidence>
<proteinExistence type="predicted"/>
<organism evidence="2 3">
    <name type="scientific">Bifidobacterium adolescentis</name>
    <dbReference type="NCBI Taxonomy" id="1680"/>
    <lineage>
        <taxon>Bacteria</taxon>
        <taxon>Bacillati</taxon>
        <taxon>Actinomycetota</taxon>
        <taxon>Actinomycetes</taxon>
        <taxon>Bifidobacteriales</taxon>
        <taxon>Bifidobacteriaceae</taxon>
        <taxon>Bifidobacterium</taxon>
    </lineage>
</organism>
<dbReference type="AlphaFoldDB" id="A0A1X2ZQD1"/>
<dbReference type="Pfam" id="PF21983">
    <property type="entry name" value="NikA-like"/>
    <property type="match status" value="1"/>
</dbReference>
<sequence length="163" mass="17952">MTVAPTSPATSARANGETAATSGNMERSVSPMGRNQQHRTGRTRGRRIFIRVSDQEFEEIRAAADMKGVSVSRYLVEAHETCTDLEAAKKKCETGPIVEKLEAIRTEIWHIGHNVNQIARNTNRDMSASMDDECSAAKAVRDCACLFVQASDTIKRLSNQIGR</sequence>